<dbReference type="OrthoDB" id="10425828at2759"/>
<evidence type="ECO:0000313" key="2">
    <source>
        <dbReference type="EMBL" id="KAG6923477.1"/>
    </source>
</evidence>
<comment type="caution">
    <text evidence="2">The sequence shown here is derived from an EMBL/GenBank/DDBJ whole genome shotgun (WGS) entry which is preliminary data.</text>
</comment>
<feature type="region of interest" description="Disordered" evidence="1">
    <location>
        <begin position="1"/>
        <end position="50"/>
    </location>
</feature>
<proteinExistence type="predicted"/>
<dbReference type="Proteomes" id="UP000765507">
    <property type="component" value="Unassembled WGS sequence"/>
</dbReference>
<organism evidence="2 3">
    <name type="scientific">Chelydra serpentina</name>
    <name type="common">Snapping turtle</name>
    <name type="synonym">Testudo serpentina</name>
    <dbReference type="NCBI Taxonomy" id="8475"/>
    <lineage>
        <taxon>Eukaryota</taxon>
        <taxon>Metazoa</taxon>
        <taxon>Chordata</taxon>
        <taxon>Craniata</taxon>
        <taxon>Vertebrata</taxon>
        <taxon>Euteleostomi</taxon>
        <taxon>Archelosauria</taxon>
        <taxon>Testudinata</taxon>
        <taxon>Testudines</taxon>
        <taxon>Cryptodira</taxon>
        <taxon>Durocryptodira</taxon>
        <taxon>Americhelydia</taxon>
        <taxon>Chelydroidea</taxon>
        <taxon>Chelydridae</taxon>
        <taxon>Chelydra</taxon>
    </lineage>
</organism>
<evidence type="ECO:0000256" key="1">
    <source>
        <dbReference type="SAM" id="MobiDB-lite"/>
    </source>
</evidence>
<gene>
    <name evidence="2" type="ORF">G0U57_020395</name>
</gene>
<sequence length="74" mass="8323">MVRLGELRLKPLRSGGAERCPAHRSAKQEDDKSKSQEELTPATTPAPRQWEEVFAEAPTTIQQDMNQEMGMLTL</sequence>
<dbReference type="EMBL" id="JAHGAV010000863">
    <property type="protein sequence ID" value="KAG6923477.1"/>
    <property type="molecule type" value="Genomic_DNA"/>
</dbReference>
<reference evidence="2 3" key="1">
    <citation type="journal article" date="2020" name="G3 (Bethesda)">
        <title>Draft Genome of the Common Snapping Turtle, Chelydra serpentina, a Model for Phenotypic Plasticity in Reptiles.</title>
        <authorList>
            <person name="Das D."/>
            <person name="Singh S.K."/>
            <person name="Bierstedt J."/>
            <person name="Erickson A."/>
            <person name="Galli G.L.J."/>
            <person name="Crossley D.A. 2nd"/>
            <person name="Rhen T."/>
        </authorList>
    </citation>
    <scope>NUCLEOTIDE SEQUENCE [LARGE SCALE GENOMIC DNA]</scope>
    <source>
        <strain evidence="2">KW</strain>
    </source>
</reference>
<feature type="non-terminal residue" evidence="2">
    <location>
        <position position="1"/>
    </location>
</feature>
<protein>
    <submittedName>
        <fullName evidence="2">Uncharacterized protein</fullName>
    </submittedName>
</protein>
<feature type="compositionally biased region" description="Basic and acidic residues" evidence="1">
    <location>
        <begin position="26"/>
        <end position="37"/>
    </location>
</feature>
<name>A0A8T1S432_CHESE</name>
<accession>A0A8T1S432</accession>
<keyword evidence="3" id="KW-1185">Reference proteome</keyword>
<dbReference type="AlphaFoldDB" id="A0A8T1S432"/>
<evidence type="ECO:0000313" key="3">
    <source>
        <dbReference type="Proteomes" id="UP000765507"/>
    </source>
</evidence>